<comment type="subcellular location">
    <subcellularLocation>
        <location evidence="6">Cytoplasm</location>
    </subcellularLocation>
</comment>
<evidence type="ECO:0000313" key="10">
    <source>
        <dbReference type="Proteomes" id="UP000027015"/>
    </source>
</evidence>
<dbReference type="HOGENOM" id="CLU_018869_3_3_5"/>
<dbReference type="GO" id="GO:0032267">
    <property type="term" value="F:tRNA(Ile)-lysidine synthase activity"/>
    <property type="evidence" value="ECO:0007669"/>
    <property type="project" value="UniProtKB-EC"/>
</dbReference>
<evidence type="ECO:0000256" key="7">
    <source>
        <dbReference type="SAM" id="Phobius"/>
    </source>
</evidence>
<evidence type="ECO:0000256" key="3">
    <source>
        <dbReference type="ARBA" id="ARBA00022741"/>
    </source>
</evidence>
<proteinExistence type="inferred from homology"/>
<gene>
    <name evidence="6" type="primary">tilS</name>
    <name evidence="9" type="ORF">O9A_00082</name>
</gene>
<feature type="transmembrane region" description="Helical" evidence="7">
    <location>
        <begin position="296"/>
        <end position="315"/>
    </location>
</feature>
<dbReference type="GO" id="GO:0006400">
    <property type="term" value="P:tRNA modification"/>
    <property type="evidence" value="ECO:0007669"/>
    <property type="project" value="UniProtKB-UniRule"/>
</dbReference>
<dbReference type="OrthoDB" id="9807403at2"/>
<reference evidence="9 10" key="1">
    <citation type="submission" date="2012-04" db="EMBL/GenBank/DDBJ databases">
        <title>The Genome Sequence of Bartonella koehlerae C-29.</title>
        <authorList>
            <consortium name="The Broad Institute Genome Sequencing Platform"/>
            <consortium name="The Broad Institute Genome Sequencing Center for Infectious Disease"/>
            <person name="Feldgarden M."/>
            <person name="Kirby J."/>
            <person name="Kosoy M."/>
            <person name="Birtles R."/>
            <person name="Probert W.S."/>
            <person name="Chiaraviglio L."/>
            <person name="Walker B."/>
            <person name="Young S.K."/>
            <person name="Zeng Q."/>
            <person name="Gargeya S."/>
            <person name="Fitzgerald M."/>
            <person name="Haas B."/>
            <person name="Abouelleil A."/>
            <person name="Alvarado L."/>
            <person name="Arachchi H.M."/>
            <person name="Berlin A.M."/>
            <person name="Chapman S.B."/>
            <person name="Goldberg J."/>
            <person name="Griggs A."/>
            <person name="Gujja S."/>
            <person name="Hansen M."/>
            <person name="Howarth C."/>
            <person name="Imamovic A."/>
            <person name="Larimer J."/>
            <person name="McCowen C."/>
            <person name="Montmayeur A."/>
            <person name="Murphy C."/>
            <person name="Neiman D."/>
            <person name="Pearson M."/>
            <person name="Priest M."/>
            <person name="Roberts A."/>
            <person name="Saif S."/>
            <person name="Shea T."/>
            <person name="Sisk P."/>
            <person name="Sykes S."/>
            <person name="Wortman J."/>
            <person name="Nusbaum C."/>
            <person name="Birren B."/>
        </authorList>
    </citation>
    <scope>NUCLEOTIDE SEQUENCE [LARGE SCALE GENOMIC DNA]</scope>
    <source>
        <strain evidence="9 10">C-29</strain>
    </source>
</reference>
<keyword evidence="3 6" id="KW-0547">Nucleotide-binding</keyword>
<dbReference type="RefSeq" id="WP_034457718.1">
    <property type="nucleotide sequence ID" value="NZ_CADEAH010000002.1"/>
</dbReference>
<evidence type="ECO:0000256" key="4">
    <source>
        <dbReference type="ARBA" id="ARBA00022840"/>
    </source>
</evidence>
<dbReference type="PANTHER" id="PTHR43033:SF1">
    <property type="entry name" value="TRNA(ILE)-LYSIDINE SYNTHASE-RELATED"/>
    <property type="match status" value="1"/>
</dbReference>
<keyword evidence="4 6" id="KW-0067">ATP-binding</keyword>
<sequence length="476" mass="54188">MCVRLAGNLFKTSDFIQCQKLILAVSGGSDSLALLFLVKDHLKTLSVPPEMIVVTVDHQLRQESAREASTVAEICRAHHIQHCIVRWEGKKPKTHIASSARVARYDLLFQEAQKQGSTLIMTGHTLNDQVETYQMRCQRIQKSVGVLQQKVFAERCEEMDAGGIRANIAEKSYGLIYERGLSCIPREALLRGTVRLIRPLLGVKRKTLRAYLRLKKKTWIEDPTNEDCNFERVRVRQSLHPKKFAGIVRKVHESALQRRQQAKNIADLILALDITVKYGRCFIAKPLPFLQKHPDFPFVVGLFAVLMGGGFYLLSHKKLSTLVQKISLHSSEKRRFTYAGSVIEYNRSGIAFWREARNIKEAIVEKGQTFLWDGRYQITNHGHDAIKVGAAGLQQLKSLFENNNFNLENTHFPSLKSLLMISNDKRCDIPELAYHAILQHTITIKRIMAPFNWLLSSEDAAFVNVVQPFFDIEVKG</sequence>
<dbReference type="InterPro" id="IPR012094">
    <property type="entry name" value="tRNA_Ile_lys_synt"/>
</dbReference>
<dbReference type="PATRIC" id="fig|1134510.3.peg.121"/>
<comment type="catalytic activity">
    <reaction evidence="5 6">
        <text>cytidine(34) in tRNA(Ile2) + L-lysine + ATP = lysidine(34) in tRNA(Ile2) + AMP + diphosphate + H(+)</text>
        <dbReference type="Rhea" id="RHEA:43744"/>
        <dbReference type="Rhea" id="RHEA-COMP:10625"/>
        <dbReference type="Rhea" id="RHEA-COMP:10670"/>
        <dbReference type="ChEBI" id="CHEBI:15378"/>
        <dbReference type="ChEBI" id="CHEBI:30616"/>
        <dbReference type="ChEBI" id="CHEBI:32551"/>
        <dbReference type="ChEBI" id="CHEBI:33019"/>
        <dbReference type="ChEBI" id="CHEBI:82748"/>
        <dbReference type="ChEBI" id="CHEBI:83665"/>
        <dbReference type="ChEBI" id="CHEBI:456215"/>
        <dbReference type="EC" id="6.3.4.19"/>
    </reaction>
</comment>
<evidence type="ECO:0000256" key="1">
    <source>
        <dbReference type="ARBA" id="ARBA00022598"/>
    </source>
</evidence>
<dbReference type="InterPro" id="IPR012795">
    <property type="entry name" value="tRNA_Ile_lys_synt_N"/>
</dbReference>
<comment type="similarity">
    <text evidence="6">Belongs to the tRNA(Ile)-lysidine synthase family.</text>
</comment>
<dbReference type="GO" id="GO:0005737">
    <property type="term" value="C:cytoplasm"/>
    <property type="evidence" value="ECO:0007669"/>
    <property type="project" value="UniProtKB-SubCell"/>
</dbReference>
<dbReference type="CDD" id="cd01992">
    <property type="entry name" value="TilS_N"/>
    <property type="match status" value="1"/>
</dbReference>
<keyword evidence="7" id="KW-0472">Membrane</keyword>
<keyword evidence="1 6" id="KW-0436">Ligase</keyword>
<accession>A0A067WIJ0</accession>
<dbReference type="eggNOG" id="COG0037">
    <property type="taxonomic scope" value="Bacteria"/>
</dbReference>
<dbReference type="Proteomes" id="UP000027015">
    <property type="component" value="Unassembled WGS sequence"/>
</dbReference>
<keyword evidence="6" id="KW-0963">Cytoplasm</keyword>
<protein>
    <recommendedName>
        <fullName evidence="6">tRNA(Ile)-lysidine synthase</fullName>
        <ecNumber evidence="6">6.3.4.19</ecNumber>
    </recommendedName>
    <alternativeName>
        <fullName evidence="6">tRNA(Ile)-2-lysyl-cytidine synthase</fullName>
    </alternativeName>
    <alternativeName>
        <fullName evidence="6">tRNA(Ile)-lysidine synthetase</fullName>
    </alternativeName>
</protein>
<evidence type="ECO:0000256" key="5">
    <source>
        <dbReference type="ARBA" id="ARBA00048539"/>
    </source>
</evidence>
<name>A0A067WIJ0_9HYPH</name>
<evidence type="ECO:0000259" key="8">
    <source>
        <dbReference type="Pfam" id="PF01171"/>
    </source>
</evidence>
<dbReference type="InterPro" id="IPR011063">
    <property type="entry name" value="TilS/TtcA_N"/>
</dbReference>
<dbReference type="GO" id="GO:0005524">
    <property type="term" value="F:ATP binding"/>
    <property type="evidence" value="ECO:0007669"/>
    <property type="project" value="UniProtKB-UniRule"/>
</dbReference>
<dbReference type="InterPro" id="IPR014729">
    <property type="entry name" value="Rossmann-like_a/b/a_fold"/>
</dbReference>
<evidence type="ECO:0000313" key="9">
    <source>
        <dbReference type="EMBL" id="KEC56588.1"/>
    </source>
</evidence>
<keyword evidence="10" id="KW-1185">Reference proteome</keyword>
<evidence type="ECO:0000256" key="2">
    <source>
        <dbReference type="ARBA" id="ARBA00022694"/>
    </source>
</evidence>
<dbReference type="SUPFAM" id="SSF52402">
    <property type="entry name" value="Adenine nucleotide alpha hydrolases-like"/>
    <property type="match status" value="1"/>
</dbReference>
<dbReference type="Gene3D" id="3.40.50.620">
    <property type="entry name" value="HUPs"/>
    <property type="match status" value="1"/>
</dbReference>
<feature type="domain" description="tRNA(Ile)-lysidine/2-thiocytidine synthase N-terminal" evidence="8">
    <location>
        <begin position="20"/>
        <end position="237"/>
    </location>
</feature>
<dbReference type="NCBIfam" id="TIGR02432">
    <property type="entry name" value="lysidine_TilS_N"/>
    <property type="match status" value="1"/>
</dbReference>
<keyword evidence="7" id="KW-1133">Transmembrane helix</keyword>
<evidence type="ECO:0000256" key="6">
    <source>
        <dbReference type="HAMAP-Rule" id="MF_01161"/>
    </source>
</evidence>
<dbReference type="EMBL" id="AHPL01000001">
    <property type="protein sequence ID" value="KEC56588.1"/>
    <property type="molecule type" value="Genomic_DNA"/>
</dbReference>
<feature type="binding site" evidence="6">
    <location>
        <begin position="26"/>
        <end position="31"/>
    </location>
    <ligand>
        <name>ATP</name>
        <dbReference type="ChEBI" id="CHEBI:30616"/>
    </ligand>
</feature>
<dbReference type="AlphaFoldDB" id="A0A067WIJ0"/>
<keyword evidence="7" id="KW-0812">Transmembrane</keyword>
<dbReference type="PANTHER" id="PTHR43033">
    <property type="entry name" value="TRNA(ILE)-LYSIDINE SYNTHASE-RELATED"/>
    <property type="match status" value="1"/>
</dbReference>
<keyword evidence="2 6" id="KW-0819">tRNA processing</keyword>
<dbReference type="STRING" id="1134510.O9A_00082"/>
<dbReference type="HAMAP" id="MF_01161">
    <property type="entry name" value="tRNA_Ile_lys_synt"/>
    <property type="match status" value="1"/>
</dbReference>
<dbReference type="Pfam" id="PF01171">
    <property type="entry name" value="ATP_bind_3"/>
    <property type="match status" value="1"/>
</dbReference>
<organism evidence="9 10">
    <name type="scientific">Bartonella koehlerae C-29</name>
    <dbReference type="NCBI Taxonomy" id="1134510"/>
    <lineage>
        <taxon>Bacteria</taxon>
        <taxon>Pseudomonadati</taxon>
        <taxon>Pseudomonadota</taxon>
        <taxon>Alphaproteobacteria</taxon>
        <taxon>Hyphomicrobiales</taxon>
        <taxon>Bartonellaceae</taxon>
        <taxon>Bartonella</taxon>
    </lineage>
</organism>
<comment type="caution">
    <text evidence="9">The sequence shown here is derived from an EMBL/GenBank/DDBJ whole genome shotgun (WGS) entry which is preliminary data.</text>
</comment>
<comment type="domain">
    <text evidence="6">The N-terminal region contains the highly conserved SGGXDS motif, predicted to be a P-loop motif involved in ATP binding.</text>
</comment>
<dbReference type="EC" id="6.3.4.19" evidence="6"/>
<comment type="function">
    <text evidence="6">Ligates lysine onto the cytidine present at position 34 of the AUA codon-specific tRNA(Ile) that contains the anticodon CAU, in an ATP-dependent manner. Cytidine is converted to lysidine, thus changing the amino acid specificity of the tRNA from methionine to isoleucine.</text>
</comment>